<dbReference type="SMART" id="SM00977">
    <property type="entry name" value="TilS_C"/>
    <property type="match status" value="1"/>
</dbReference>
<dbReference type="SUPFAM" id="SSF56037">
    <property type="entry name" value="PheT/TilS domain"/>
    <property type="match status" value="1"/>
</dbReference>
<evidence type="ECO:0000256" key="5">
    <source>
        <dbReference type="ARBA" id="ARBA00022741"/>
    </source>
</evidence>
<dbReference type="GO" id="GO:0032267">
    <property type="term" value="F:tRNA(Ile)-lysidine synthase activity"/>
    <property type="evidence" value="ECO:0007669"/>
    <property type="project" value="UniProtKB-EC"/>
</dbReference>
<feature type="binding site" evidence="8">
    <location>
        <begin position="97"/>
        <end position="102"/>
    </location>
    <ligand>
        <name>ATP</name>
        <dbReference type="ChEBI" id="CHEBI:30616"/>
    </ligand>
</feature>
<evidence type="ECO:0000256" key="3">
    <source>
        <dbReference type="ARBA" id="ARBA00022598"/>
    </source>
</evidence>
<reference evidence="10" key="1">
    <citation type="journal article" date="2020" name="mSystems">
        <title>Genome- and Community-Level Interaction Insights into Carbon Utilization and Element Cycling Functions of Hydrothermarchaeota in Hydrothermal Sediment.</title>
        <authorList>
            <person name="Zhou Z."/>
            <person name="Liu Y."/>
            <person name="Xu W."/>
            <person name="Pan J."/>
            <person name="Luo Z.H."/>
            <person name="Li M."/>
        </authorList>
    </citation>
    <scope>NUCLEOTIDE SEQUENCE [LARGE SCALE GENOMIC DNA]</scope>
    <source>
        <strain evidence="10">SpSt-289</strain>
    </source>
</reference>
<dbReference type="PANTHER" id="PTHR43033:SF1">
    <property type="entry name" value="TRNA(ILE)-LYSIDINE SYNTHASE-RELATED"/>
    <property type="match status" value="1"/>
</dbReference>
<dbReference type="NCBIfam" id="TIGR02433">
    <property type="entry name" value="lysidine_TilS_C"/>
    <property type="match status" value="1"/>
</dbReference>
<comment type="similarity">
    <text evidence="8">Belongs to the tRNA(Ile)-lysidine synthase family.</text>
</comment>
<name>A0A7C1JXD6_9CHLR</name>
<dbReference type="HAMAP" id="MF_01161">
    <property type="entry name" value="tRNA_Ile_lys_synt"/>
    <property type="match status" value="1"/>
</dbReference>
<comment type="function">
    <text evidence="8">Ligates lysine onto the cytidine present at position 34 of the AUA codon-specific tRNA(Ile) that contains the anticodon CAU, in an ATP-dependent manner. Cytidine is converted to lysidine, thus changing the amino acid specificity of the tRNA from methionine to isoleucine.</text>
</comment>
<keyword evidence="3 8" id="KW-0436">Ligase</keyword>
<keyword evidence="6 8" id="KW-0067">ATP-binding</keyword>
<dbReference type="InterPro" id="IPR012795">
    <property type="entry name" value="tRNA_Ile_lys_synt_N"/>
</dbReference>
<sequence length="566" mass="63249">MRKLHLSISQANTRQKALEVDVCILLRISFVSHPFSLSSRRSIIIVVKTKAESKLSFNDPLLNLMMQSERQHALFPSPKDSLRPLRNDLQPVIVGVSGGVDSIVLLHALAQLAPLWRLQLHVAHVDHGLRPSSAQDAAFVRDLAQRMEVPFHLAHLDAAALQADAGGLEAAARRARYRFLCTIAHDVTPSDGVPIVAVAHHADDQAETVLFRLIQGSGIEGLAGMRPVTVLDDPALTARLVRLVRPLLQVSRSQILQYAQRHLLTWREDESNLDPQRARNLIRHQVMPLLMRINPQAVDAIVRTAERVAEASERLRLLDEQTLQELALEQNAQRVVLRLATLQKMNAAAVRSLLHRSMDRLRIDLREIGATKLEQLADAVLHATHRSGPHPLGKALSWSIVALEDGSLALSLHRSDALPCAPPGPWLDADKRRQGEIPLPFEGEFALNGWRLRCVLFARQDAPEGWHDNPDRWRAFFDADRIRTPVLTTPQAGLQIDPLGMDGKHRALGDLFTDAKIAPALRAGWPLIVDRSEQRVLWVCGLAQSHAARITEETRRVWMVQWSQIT</sequence>
<dbReference type="SUPFAM" id="SSF52402">
    <property type="entry name" value="Adenine nucleotide alpha hydrolases-like"/>
    <property type="match status" value="1"/>
</dbReference>
<accession>A0A7C1JXD6</accession>
<dbReference type="AlphaFoldDB" id="A0A7C1JXD6"/>
<comment type="caution">
    <text evidence="10">The sequence shown here is derived from an EMBL/GenBank/DDBJ whole genome shotgun (WGS) entry which is preliminary data.</text>
</comment>
<dbReference type="InterPro" id="IPR012796">
    <property type="entry name" value="Lysidine-tRNA-synth_C"/>
</dbReference>
<comment type="subcellular location">
    <subcellularLocation>
        <location evidence="1 8">Cytoplasm</location>
    </subcellularLocation>
</comment>
<dbReference type="NCBIfam" id="TIGR02432">
    <property type="entry name" value="lysidine_TilS_N"/>
    <property type="match status" value="1"/>
</dbReference>
<dbReference type="Pfam" id="PF01171">
    <property type="entry name" value="ATP_bind_3"/>
    <property type="match status" value="1"/>
</dbReference>
<dbReference type="InterPro" id="IPR014729">
    <property type="entry name" value="Rossmann-like_a/b/a_fold"/>
</dbReference>
<dbReference type="EC" id="6.3.4.19" evidence="8"/>
<organism evidence="10">
    <name type="scientific">Caldilinea aerophila</name>
    <dbReference type="NCBI Taxonomy" id="133453"/>
    <lineage>
        <taxon>Bacteria</taxon>
        <taxon>Bacillati</taxon>
        <taxon>Chloroflexota</taxon>
        <taxon>Caldilineae</taxon>
        <taxon>Caldilineales</taxon>
        <taxon>Caldilineaceae</taxon>
        <taxon>Caldilinea</taxon>
    </lineage>
</organism>
<protein>
    <recommendedName>
        <fullName evidence="8">tRNA(Ile)-lysidine synthase</fullName>
        <ecNumber evidence="8">6.3.4.19</ecNumber>
    </recommendedName>
    <alternativeName>
        <fullName evidence="8">tRNA(Ile)-2-lysyl-cytidine synthase</fullName>
    </alternativeName>
    <alternativeName>
        <fullName evidence="8">tRNA(Ile)-lysidine synthetase</fullName>
    </alternativeName>
</protein>
<dbReference type="InterPro" id="IPR011063">
    <property type="entry name" value="TilS/TtcA_N"/>
</dbReference>
<evidence type="ECO:0000313" key="10">
    <source>
        <dbReference type="EMBL" id="HDX32248.1"/>
    </source>
</evidence>
<evidence type="ECO:0000259" key="9">
    <source>
        <dbReference type="SMART" id="SM00977"/>
    </source>
</evidence>
<dbReference type="PANTHER" id="PTHR43033">
    <property type="entry name" value="TRNA(ILE)-LYSIDINE SYNTHASE-RELATED"/>
    <property type="match status" value="1"/>
</dbReference>
<dbReference type="GO" id="GO:0005737">
    <property type="term" value="C:cytoplasm"/>
    <property type="evidence" value="ECO:0007669"/>
    <property type="project" value="UniProtKB-SubCell"/>
</dbReference>
<feature type="domain" description="Lysidine-tRNA(Ile) synthetase C-terminal" evidence="9">
    <location>
        <begin position="485"/>
        <end position="562"/>
    </location>
</feature>
<dbReference type="GO" id="GO:0006400">
    <property type="term" value="P:tRNA modification"/>
    <property type="evidence" value="ECO:0007669"/>
    <property type="project" value="UniProtKB-UniRule"/>
</dbReference>
<keyword evidence="2 8" id="KW-0963">Cytoplasm</keyword>
<dbReference type="InterPro" id="IPR012094">
    <property type="entry name" value="tRNA_Ile_lys_synt"/>
</dbReference>
<dbReference type="Pfam" id="PF11734">
    <property type="entry name" value="TilS_C"/>
    <property type="match status" value="1"/>
</dbReference>
<dbReference type="GO" id="GO:0005524">
    <property type="term" value="F:ATP binding"/>
    <property type="evidence" value="ECO:0007669"/>
    <property type="project" value="UniProtKB-UniRule"/>
</dbReference>
<comment type="catalytic activity">
    <reaction evidence="7 8">
        <text>cytidine(34) in tRNA(Ile2) + L-lysine + ATP = lysidine(34) in tRNA(Ile2) + AMP + diphosphate + H(+)</text>
        <dbReference type="Rhea" id="RHEA:43744"/>
        <dbReference type="Rhea" id="RHEA-COMP:10625"/>
        <dbReference type="Rhea" id="RHEA-COMP:10670"/>
        <dbReference type="ChEBI" id="CHEBI:15378"/>
        <dbReference type="ChEBI" id="CHEBI:30616"/>
        <dbReference type="ChEBI" id="CHEBI:32551"/>
        <dbReference type="ChEBI" id="CHEBI:33019"/>
        <dbReference type="ChEBI" id="CHEBI:82748"/>
        <dbReference type="ChEBI" id="CHEBI:83665"/>
        <dbReference type="ChEBI" id="CHEBI:456215"/>
        <dbReference type="EC" id="6.3.4.19"/>
    </reaction>
</comment>
<keyword evidence="4 8" id="KW-0819">tRNA processing</keyword>
<evidence type="ECO:0000256" key="7">
    <source>
        <dbReference type="ARBA" id="ARBA00048539"/>
    </source>
</evidence>
<dbReference type="CDD" id="cd01992">
    <property type="entry name" value="TilS_N"/>
    <property type="match status" value="1"/>
</dbReference>
<evidence type="ECO:0000256" key="6">
    <source>
        <dbReference type="ARBA" id="ARBA00022840"/>
    </source>
</evidence>
<comment type="domain">
    <text evidence="8">The N-terminal region contains the highly conserved SGGXDS motif, predicted to be a P-loop motif involved in ATP binding.</text>
</comment>
<keyword evidence="5 8" id="KW-0547">Nucleotide-binding</keyword>
<gene>
    <name evidence="8 10" type="primary">tilS</name>
    <name evidence="10" type="ORF">ENQ20_12300</name>
</gene>
<evidence type="ECO:0000256" key="4">
    <source>
        <dbReference type="ARBA" id="ARBA00022694"/>
    </source>
</evidence>
<evidence type="ECO:0000256" key="1">
    <source>
        <dbReference type="ARBA" id="ARBA00004496"/>
    </source>
</evidence>
<dbReference type="EMBL" id="DSMG01000120">
    <property type="protein sequence ID" value="HDX32248.1"/>
    <property type="molecule type" value="Genomic_DNA"/>
</dbReference>
<dbReference type="Gene3D" id="3.40.50.620">
    <property type="entry name" value="HUPs"/>
    <property type="match status" value="1"/>
</dbReference>
<evidence type="ECO:0000256" key="8">
    <source>
        <dbReference type="HAMAP-Rule" id="MF_01161"/>
    </source>
</evidence>
<evidence type="ECO:0000256" key="2">
    <source>
        <dbReference type="ARBA" id="ARBA00022490"/>
    </source>
</evidence>
<proteinExistence type="inferred from homology"/>